<gene>
    <name evidence="2" type="ORF">HYDPIDRAFT_118867</name>
</gene>
<sequence length="199" mass="21311">MSERLGVWKVWKHTTLPTSTSANRGSRRITHVPPTLAAHRMRPHLSMPPLLRTTGSAIPNLATDPQSQNVRPAFEDRRATMFASAAPSLVSSDVTEETLSNFRAGAYELDYDLELGMMKYAQDDASQQHAVELGCGSVEGTVNNGSVASGRDHFAAQKEGDDNDGVEGNAAPMTTAGSAGSEVDIEEVDKVAMGRQALQ</sequence>
<keyword evidence="3" id="KW-1185">Reference proteome</keyword>
<feature type="region of interest" description="Disordered" evidence="1">
    <location>
        <begin position="156"/>
        <end position="199"/>
    </location>
</feature>
<proteinExistence type="predicted"/>
<protein>
    <submittedName>
        <fullName evidence="2">Uncharacterized protein</fullName>
    </submittedName>
</protein>
<accession>A0A0C9W8L8</accession>
<name>A0A0C9W8L8_9AGAM</name>
<evidence type="ECO:0000313" key="2">
    <source>
        <dbReference type="EMBL" id="KIJ59042.1"/>
    </source>
</evidence>
<dbReference type="Proteomes" id="UP000053820">
    <property type="component" value="Unassembled WGS sequence"/>
</dbReference>
<dbReference type="AlphaFoldDB" id="A0A0C9W8L8"/>
<dbReference type="EMBL" id="KN839899">
    <property type="protein sequence ID" value="KIJ59042.1"/>
    <property type="molecule type" value="Genomic_DNA"/>
</dbReference>
<dbReference type="OrthoDB" id="2682166at2759"/>
<reference evidence="2 3" key="1">
    <citation type="submission" date="2014-04" db="EMBL/GenBank/DDBJ databases">
        <title>Evolutionary Origins and Diversification of the Mycorrhizal Mutualists.</title>
        <authorList>
            <consortium name="DOE Joint Genome Institute"/>
            <consortium name="Mycorrhizal Genomics Consortium"/>
            <person name="Kohler A."/>
            <person name="Kuo A."/>
            <person name="Nagy L.G."/>
            <person name="Floudas D."/>
            <person name="Copeland A."/>
            <person name="Barry K.W."/>
            <person name="Cichocki N."/>
            <person name="Veneault-Fourrey C."/>
            <person name="LaButti K."/>
            <person name="Lindquist E.A."/>
            <person name="Lipzen A."/>
            <person name="Lundell T."/>
            <person name="Morin E."/>
            <person name="Murat C."/>
            <person name="Riley R."/>
            <person name="Ohm R."/>
            <person name="Sun H."/>
            <person name="Tunlid A."/>
            <person name="Henrissat B."/>
            <person name="Grigoriev I.V."/>
            <person name="Hibbett D.S."/>
            <person name="Martin F."/>
        </authorList>
    </citation>
    <scope>NUCLEOTIDE SEQUENCE [LARGE SCALE GENOMIC DNA]</scope>
    <source>
        <strain evidence="2 3">MD-312</strain>
    </source>
</reference>
<dbReference type="HOGENOM" id="CLU_1372372_0_0_1"/>
<organism evidence="2 3">
    <name type="scientific">Hydnomerulius pinastri MD-312</name>
    <dbReference type="NCBI Taxonomy" id="994086"/>
    <lineage>
        <taxon>Eukaryota</taxon>
        <taxon>Fungi</taxon>
        <taxon>Dikarya</taxon>
        <taxon>Basidiomycota</taxon>
        <taxon>Agaricomycotina</taxon>
        <taxon>Agaricomycetes</taxon>
        <taxon>Agaricomycetidae</taxon>
        <taxon>Boletales</taxon>
        <taxon>Boletales incertae sedis</taxon>
        <taxon>Leucogyrophana</taxon>
    </lineage>
</organism>
<evidence type="ECO:0000313" key="3">
    <source>
        <dbReference type="Proteomes" id="UP000053820"/>
    </source>
</evidence>
<evidence type="ECO:0000256" key="1">
    <source>
        <dbReference type="SAM" id="MobiDB-lite"/>
    </source>
</evidence>